<feature type="region of interest" description="Disordered" evidence="1">
    <location>
        <begin position="286"/>
        <end position="318"/>
    </location>
</feature>
<comment type="caution">
    <text evidence="4">The sequence shown here is derived from an EMBL/GenBank/DDBJ whole genome shotgun (WGS) entry which is preliminary data.</text>
</comment>
<feature type="domain" description="DUF6534" evidence="3">
    <location>
        <begin position="184"/>
        <end position="280"/>
    </location>
</feature>
<feature type="transmembrane region" description="Helical" evidence="2">
    <location>
        <begin position="225"/>
        <end position="248"/>
    </location>
</feature>
<feature type="transmembrane region" description="Helical" evidence="2">
    <location>
        <begin position="16"/>
        <end position="44"/>
    </location>
</feature>
<feature type="transmembrane region" description="Helical" evidence="2">
    <location>
        <begin position="182"/>
        <end position="204"/>
    </location>
</feature>
<dbReference type="PANTHER" id="PTHR40465:SF1">
    <property type="entry name" value="DUF6534 DOMAIN-CONTAINING PROTEIN"/>
    <property type="match status" value="1"/>
</dbReference>
<sequence length="363" mass="39632">MSGIPPPSPPVSHDTILGIGPVLIGALMSYLLMGTLIVQIYIYYMSFPNDGLFVKLTVYSVFVLDLISTVAITDSAWLMLILGWGRFENLHLVDWGFTTVPLWNSLSSAIVQVFFGWRVWMLGSQHSINEFEKKFWRTMTVLIFAVSVTQVVGAIISTARFFPINDLAFISIVFPSTTTWLSASAAADVMITASMTVLLSRAIARSRRDHVSHSTRQTDALLTRIIRNTIETAAITAGAAVLELILFLRLPNTGLHIAIALILSKLYTNTLLASLNSRASFRREEGSIGSLSSSGNTRVTTGPMSLNDSRDHSTRASNGTRVYFTKASNVSHDKGYAAGITSTLEDDIPMNTYSRGPTSPSAV</sequence>
<dbReference type="Pfam" id="PF20152">
    <property type="entry name" value="DUF6534"/>
    <property type="match status" value="1"/>
</dbReference>
<dbReference type="Proteomes" id="UP000559256">
    <property type="component" value="Unassembled WGS sequence"/>
</dbReference>
<feature type="compositionally biased region" description="Polar residues" evidence="1">
    <location>
        <begin position="296"/>
        <end position="307"/>
    </location>
</feature>
<accession>A0A8H5CYN6</accession>
<dbReference type="EMBL" id="JAACJM010000075">
    <property type="protein sequence ID" value="KAF5350340.1"/>
    <property type="molecule type" value="Genomic_DNA"/>
</dbReference>
<protein>
    <recommendedName>
        <fullName evidence="3">DUF6534 domain-containing protein</fullName>
    </recommendedName>
</protein>
<evidence type="ECO:0000313" key="5">
    <source>
        <dbReference type="Proteomes" id="UP000559256"/>
    </source>
</evidence>
<gene>
    <name evidence="4" type="ORF">D9758_012817</name>
</gene>
<feature type="transmembrane region" description="Helical" evidence="2">
    <location>
        <begin position="102"/>
        <end position="120"/>
    </location>
</feature>
<dbReference type="PANTHER" id="PTHR40465">
    <property type="entry name" value="CHROMOSOME 1, WHOLE GENOME SHOTGUN SEQUENCE"/>
    <property type="match status" value="1"/>
</dbReference>
<evidence type="ECO:0000256" key="1">
    <source>
        <dbReference type="SAM" id="MobiDB-lite"/>
    </source>
</evidence>
<reference evidence="4 5" key="1">
    <citation type="journal article" date="2020" name="ISME J.">
        <title>Uncovering the hidden diversity of litter-decomposition mechanisms in mushroom-forming fungi.</title>
        <authorList>
            <person name="Floudas D."/>
            <person name="Bentzer J."/>
            <person name="Ahren D."/>
            <person name="Johansson T."/>
            <person name="Persson P."/>
            <person name="Tunlid A."/>
        </authorList>
    </citation>
    <scope>NUCLEOTIDE SEQUENCE [LARGE SCALE GENOMIC DNA]</scope>
    <source>
        <strain evidence="4 5">CBS 291.85</strain>
    </source>
</reference>
<keyword evidence="2" id="KW-1133">Transmembrane helix</keyword>
<feature type="transmembrane region" description="Helical" evidence="2">
    <location>
        <begin position="141"/>
        <end position="162"/>
    </location>
</feature>
<name>A0A8H5CYN6_9AGAR</name>
<dbReference type="InterPro" id="IPR045339">
    <property type="entry name" value="DUF6534"/>
</dbReference>
<keyword evidence="5" id="KW-1185">Reference proteome</keyword>
<evidence type="ECO:0000259" key="3">
    <source>
        <dbReference type="Pfam" id="PF20152"/>
    </source>
</evidence>
<feature type="transmembrane region" description="Helical" evidence="2">
    <location>
        <begin position="56"/>
        <end position="82"/>
    </location>
</feature>
<dbReference type="OrthoDB" id="3262409at2759"/>
<evidence type="ECO:0000256" key="2">
    <source>
        <dbReference type="SAM" id="Phobius"/>
    </source>
</evidence>
<organism evidence="4 5">
    <name type="scientific">Tetrapyrgos nigripes</name>
    <dbReference type="NCBI Taxonomy" id="182062"/>
    <lineage>
        <taxon>Eukaryota</taxon>
        <taxon>Fungi</taxon>
        <taxon>Dikarya</taxon>
        <taxon>Basidiomycota</taxon>
        <taxon>Agaricomycotina</taxon>
        <taxon>Agaricomycetes</taxon>
        <taxon>Agaricomycetidae</taxon>
        <taxon>Agaricales</taxon>
        <taxon>Marasmiineae</taxon>
        <taxon>Marasmiaceae</taxon>
        <taxon>Tetrapyrgos</taxon>
    </lineage>
</organism>
<keyword evidence="2" id="KW-0472">Membrane</keyword>
<proteinExistence type="predicted"/>
<evidence type="ECO:0000313" key="4">
    <source>
        <dbReference type="EMBL" id="KAF5350340.1"/>
    </source>
</evidence>
<keyword evidence="2" id="KW-0812">Transmembrane</keyword>
<dbReference type="AlphaFoldDB" id="A0A8H5CYN6"/>
<feature type="transmembrane region" description="Helical" evidence="2">
    <location>
        <begin position="254"/>
        <end position="275"/>
    </location>
</feature>